<feature type="non-terminal residue" evidence="1">
    <location>
        <position position="1"/>
    </location>
</feature>
<sequence>DSWTRCPAVLSSCSMSMTQSTSRFQTKRPMVSLLLRMSTALSLGSSLPQRDTLAPKSQPTKFAFYFSK</sequence>
<reference evidence="1" key="2">
    <citation type="submission" date="2016-06" db="EMBL/GenBank/DDBJ databases">
        <title>The genome of a short-lived fish provides insights into sex chromosome evolution and the genetic control of aging.</title>
        <authorList>
            <person name="Reichwald K."/>
            <person name="Felder M."/>
            <person name="Petzold A."/>
            <person name="Koch P."/>
            <person name="Groth M."/>
            <person name="Platzer M."/>
        </authorList>
    </citation>
    <scope>NUCLEOTIDE SEQUENCE</scope>
    <source>
        <tissue evidence="1">Brain</tissue>
    </source>
</reference>
<accession>A0A1A8GYY5</accession>
<keyword evidence="1" id="KW-0176">Collagen</keyword>
<dbReference type="EMBL" id="HAEC01008290">
    <property type="protein sequence ID" value="SBQ76428.1"/>
    <property type="molecule type" value="Transcribed_RNA"/>
</dbReference>
<protein>
    <submittedName>
        <fullName evidence="1">Collagen, type X, alpha 1</fullName>
    </submittedName>
</protein>
<gene>
    <name evidence="1" type="primary">COL10A1</name>
</gene>
<reference evidence="1" key="1">
    <citation type="submission" date="2016-05" db="EMBL/GenBank/DDBJ databases">
        <authorList>
            <person name="Lavstsen T."/>
            <person name="Jespersen J.S."/>
        </authorList>
    </citation>
    <scope>NUCLEOTIDE SEQUENCE</scope>
    <source>
        <tissue evidence="1">Brain</tissue>
    </source>
</reference>
<evidence type="ECO:0000313" key="1">
    <source>
        <dbReference type="EMBL" id="SBQ76428.1"/>
    </source>
</evidence>
<dbReference type="AlphaFoldDB" id="A0A1A8GYY5"/>
<organism evidence="1">
    <name type="scientific">Nothobranchius korthausae</name>
    <dbReference type="NCBI Taxonomy" id="1143690"/>
    <lineage>
        <taxon>Eukaryota</taxon>
        <taxon>Metazoa</taxon>
        <taxon>Chordata</taxon>
        <taxon>Craniata</taxon>
        <taxon>Vertebrata</taxon>
        <taxon>Euteleostomi</taxon>
        <taxon>Actinopterygii</taxon>
        <taxon>Neopterygii</taxon>
        <taxon>Teleostei</taxon>
        <taxon>Neoteleostei</taxon>
        <taxon>Acanthomorphata</taxon>
        <taxon>Ovalentaria</taxon>
        <taxon>Atherinomorphae</taxon>
        <taxon>Cyprinodontiformes</taxon>
        <taxon>Nothobranchiidae</taxon>
        <taxon>Nothobranchius</taxon>
    </lineage>
</organism>
<proteinExistence type="predicted"/>
<dbReference type="GO" id="GO:0005581">
    <property type="term" value="C:collagen trimer"/>
    <property type="evidence" value="ECO:0007669"/>
    <property type="project" value="UniProtKB-KW"/>
</dbReference>
<name>A0A1A8GYY5_9TELE</name>